<reference evidence="7 8" key="1">
    <citation type="submission" date="2016-11" db="EMBL/GenBank/DDBJ databases">
        <authorList>
            <person name="Jaros S."/>
            <person name="Januszkiewicz K."/>
            <person name="Wedrychowicz H."/>
        </authorList>
    </citation>
    <scope>NUCLEOTIDE SEQUENCE [LARGE SCALE GENOMIC DNA]</scope>
    <source>
        <strain evidence="7 8">DSM 13106</strain>
    </source>
</reference>
<evidence type="ECO:0000256" key="3">
    <source>
        <dbReference type="ARBA" id="ARBA00022679"/>
    </source>
</evidence>
<dbReference type="InterPro" id="IPR050390">
    <property type="entry name" value="C5-Methyltransferase"/>
</dbReference>
<gene>
    <name evidence="7" type="ORF">SAMN02745180_02583</name>
</gene>
<comment type="similarity">
    <text evidence="6">Belongs to the class I-like SAM-binding methyltransferase superfamily. C5-methyltransferase family.</text>
</comment>
<dbReference type="GO" id="GO:0009307">
    <property type="term" value="P:DNA restriction-modification system"/>
    <property type="evidence" value="ECO:0007669"/>
    <property type="project" value="UniProtKB-KW"/>
</dbReference>
<dbReference type="GO" id="GO:0003886">
    <property type="term" value="F:DNA (cytosine-5-)-methyltransferase activity"/>
    <property type="evidence" value="ECO:0007669"/>
    <property type="project" value="UniProtKB-EC"/>
</dbReference>
<dbReference type="PRINTS" id="PR00105">
    <property type="entry name" value="C5METTRFRASE"/>
</dbReference>
<dbReference type="OrthoDB" id="9813719at2"/>
<dbReference type="RefSeq" id="WP_072745208.1">
    <property type="nucleotide sequence ID" value="NZ_FQXR01000018.1"/>
</dbReference>
<dbReference type="GO" id="GO:0032259">
    <property type="term" value="P:methylation"/>
    <property type="evidence" value="ECO:0007669"/>
    <property type="project" value="UniProtKB-KW"/>
</dbReference>
<dbReference type="Gene3D" id="3.90.120.10">
    <property type="entry name" value="DNA Methylase, subunit A, domain 2"/>
    <property type="match status" value="1"/>
</dbReference>
<dbReference type="EC" id="2.1.1.37" evidence="1"/>
<evidence type="ECO:0000256" key="4">
    <source>
        <dbReference type="ARBA" id="ARBA00022691"/>
    </source>
</evidence>
<dbReference type="PROSITE" id="PS51679">
    <property type="entry name" value="SAM_MT_C5"/>
    <property type="match status" value="1"/>
</dbReference>
<evidence type="ECO:0000256" key="1">
    <source>
        <dbReference type="ARBA" id="ARBA00011975"/>
    </source>
</evidence>
<dbReference type="PROSITE" id="PS00094">
    <property type="entry name" value="C5_MTASE_1"/>
    <property type="match status" value="1"/>
</dbReference>
<dbReference type="PANTHER" id="PTHR10629">
    <property type="entry name" value="CYTOSINE-SPECIFIC METHYLTRANSFERASE"/>
    <property type="match status" value="1"/>
</dbReference>
<dbReference type="EMBL" id="FQXR01000018">
    <property type="protein sequence ID" value="SHI17495.1"/>
    <property type="molecule type" value="Genomic_DNA"/>
</dbReference>
<dbReference type="Pfam" id="PF00145">
    <property type="entry name" value="DNA_methylase"/>
    <property type="match status" value="1"/>
</dbReference>
<dbReference type="InterPro" id="IPR018117">
    <property type="entry name" value="C5_DNA_meth_AS"/>
</dbReference>
<dbReference type="GO" id="GO:0003677">
    <property type="term" value="F:DNA binding"/>
    <property type="evidence" value="ECO:0007669"/>
    <property type="project" value="TreeGrafter"/>
</dbReference>
<keyword evidence="3 6" id="KW-0808">Transferase</keyword>
<evidence type="ECO:0000256" key="6">
    <source>
        <dbReference type="PROSITE-ProRule" id="PRU01016"/>
    </source>
</evidence>
<keyword evidence="5" id="KW-0680">Restriction system</keyword>
<evidence type="ECO:0000256" key="5">
    <source>
        <dbReference type="ARBA" id="ARBA00022747"/>
    </source>
</evidence>
<dbReference type="InterPro" id="IPR001525">
    <property type="entry name" value="C5_MeTfrase"/>
</dbReference>
<feature type="active site" evidence="6">
    <location>
        <position position="79"/>
    </location>
</feature>
<dbReference type="AlphaFoldDB" id="A0A1M5YZR4"/>
<name>A0A1M5YZR4_9FIRM</name>
<keyword evidence="4 6" id="KW-0949">S-adenosyl-L-methionine</keyword>
<organism evidence="7 8">
    <name type="scientific">Sporanaerobacter acetigenes DSM 13106</name>
    <dbReference type="NCBI Taxonomy" id="1123281"/>
    <lineage>
        <taxon>Bacteria</taxon>
        <taxon>Bacillati</taxon>
        <taxon>Bacillota</taxon>
        <taxon>Tissierellia</taxon>
        <taxon>Tissierellales</taxon>
        <taxon>Sporanaerobacteraceae</taxon>
        <taxon>Sporanaerobacter</taxon>
    </lineage>
</organism>
<evidence type="ECO:0000256" key="2">
    <source>
        <dbReference type="ARBA" id="ARBA00022603"/>
    </source>
</evidence>
<keyword evidence="2 6" id="KW-0489">Methyltransferase</keyword>
<dbReference type="PANTHER" id="PTHR10629:SF52">
    <property type="entry name" value="DNA (CYTOSINE-5)-METHYLTRANSFERASE 1"/>
    <property type="match status" value="1"/>
</dbReference>
<dbReference type="Proteomes" id="UP000184389">
    <property type="component" value="Unassembled WGS sequence"/>
</dbReference>
<dbReference type="GO" id="GO:0044027">
    <property type="term" value="P:negative regulation of gene expression via chromosomal CpG island methylation"/>
    <property type="evidence" value="ECO:0007669"/>
    <property type="project" value="TreeGrafter"/>
</dbReference>
<sequence>MKALSLFANVGIAETYLEEIGIDVVIANELITERANFYRHLYPNCNMIDGDITDESIFNQIIENSQKEKIDLIIATPPCQGMSIAGDMNPYDERNSLVKYAIDAVDILKPKFVFIENVVQQLTTPIEYNGVEIMIPDYIKTRLGKQYYINQEKIINTMDYGIPQMRKRSIILLSRKDTGIKWEFPKKENKVILLEEALKGIPDLWPIIREKEYRNVLPSNTEEALSFHKWHKPPHHVWRNVECMLYTPTGNTAFDNIKHYPKRKDGERISGYNTTYHRMYWNKPAPTVTRYNGIIGSQNNVHPGRPWKKDKNGDMMYTNPRVLTIYELMIVSTLPFDWNIPEWASNNLIRHVIGEGIPPLLVKKIIEPILNIKGV</sequence>
<dbReference type="STRING" id="1123281.SAMN02745180_02583"/>
<dbReference type="Gene3D" id="3.40.50.150">
    <property type="entry name" value="Vaccinia Virus protein VP39"/>
    <property type="match status" value="1"/>
</dbReference>
<evidence type="ECO:0000313" key="8">
    <source>
        <dbReference type="Proteomes" id="UP000184389"/>
    </source>
</evidence>
<proteinExistence type="inferred from homology"/>
<accession>A0A1M5YZR4</accession>
<protein>
    <recommendedName>
        <fullName evidence="1">DNA (cytosine-5-)-methyltransferase</fullName>
        <ecNumber evidence="1">2.1.1.37</ecNumber>
    </recommendedName>
</protein>
<dbReference type="SUPFAM" id="SSF53335">
    <property type="entry name" value="S-adenosyl-L-methionine-dependent methyltransferases"/>
    <property type="match status" value="1"/>
</dbReference>
<dbReference type="InterPro" id="IPR029063">
    <property type="entry name" value="SAM-dependent_MTases_sf"/>
</dbReference>
<evidence type="ECO:0000313" key="7">
    <source>
        <dbReference type="EMBL" id="SHI17495.1"/>
    </source>
</evidence>
<keyword evidence="8" id="KW-1185">Reference proteome</keyword>